<gene>
    <name evidence="3" type="ORF">D2V04_07850</name>
</gene>
<keyword evidence="2" id="KW-0812">Transmembrane</keyword>
<keyword evidence="4" id="KW-1185">Reference proteome</keyword>
<evidence type="ECO:0000256" key="2">
    <source>
        <dbReference type="SAM" id="Phobius"/>
    </source>
</evidence>
<dbReference type="AlphaFoldDB" id="A0A418NIE2"/>
<protein>
    <submittedName>
        <fullName evidence="3">Uncharacterized protein</fullName>
    </submittedName>
</protein>
<comment type="caution">
    <text evidence="3">The sequence shown here is derived from an EMBL/GenBank/DDBJ whole genome shotgun (WGS) entry which is preliminary data.</text>
</comment>
<dbReference type="EMBL" id="QXFK01000015">
    <property type="protein sequence ID" value="RIV78704.1"/>
    <property type="molecule type" value="Genomic_DNA"/>
</dbReference>
<dbReference type="Proteomes" id="UP000285092">
    <property type="component" value="Unassembled WGS sequence"/>
</dbReference>
<evidence type="ECO:0000256" key="1">
    <source>
        <dbReference type="SAM" id="MobiDB-lite"/>
    </source>
</evidence>
<sequence length="276" mass="29063">MLDIPPAPSATAGETAPEAAAAASPAETAAPVADREPVSERSAPAAAPKAARDAAPVAVPDSAAEASETSAADASLPVEAAAASVPTAASAPDGAVAEPLPDTDPDWIALIALALVGLIPLALAFMAFAWFRRRSRRAGEVEMAVAEREAEPVAMEPVENKPAPIVELAAVREPELARDVHNPLDDYRGQPADGAAVALPAELPETFEERDALLKRMIAAKPDRANPFRSTKARARRARLILQSLGRKFENGRPRIDLSEYTANWPTLARRPVRYA</sequence>
<feature type="transmembrane region" description="Helical" evidence="2">
    <location>
        <begin position="107"/>
        <end position="131"/>
    </location>
</feature>
<feature type="compositionally biased region" description="Low complexity" evidence="1">
    <location>
        <begin position="9"/>
        <end position="31"/>
    </location>
</feature>
<feature type="region of interest" description="Disordered" evidence="1">
    <location>
        <begin position="1"/>
        <end position="75"/>
    </location>
</feature>
<accession>A0A418NIE2</accession>
<name>A0A418NIE2_9SPHN</name>
<proteinExistence type="predicted"/>
<feature type="compositionally biased region" description="Low complexity" evidence="1">
    <location>
        <begin position="40"/>
        <end position="75"/>
    </location>
</feature>
<evidence type="ECO:0000313" key="4">
    <source>
        <dbReference type="Proteomes" id="UP000285092"/>
    </source>
</evidence>
<keyword evidence="2" id="KW-0472">Membrane</keyword>
<evidence type="ECO:0000313" key="3">
    <source>
        <dbReference type="EMBL" id="RIV78704.1"/>
    </source>
</evidence>
<keyword evidence="2" id="KW-1133">Transmembrane helix</keyword>
<organism evidence="3 4">
    <name type="scientific">Pelagerythrobacter aerophilus</name>
    <dbReference type="NCBI Taxonomy" id="2306995"/>
    <lineage>
        <taxon>Bacteria</taxon>
        <taxon>Pseudomonadati</taxon>
        <taxon>Pseudomonadota</taxon>
        <taxon>Alphaproteobacteria</taxon>
        <taxon>Sphingomonadales</taxon>
        <taxon>Erythrobacteraceae</taxon>
        <taxon>Pelagerythrobacter</taxon>
    </lineage>
</organism>
<reference evidence="3 4" key="1">
    <citation type="submission" date="2018-08" db="EMBL/GenBank/DDBJ databases">
        <title>Altererythrobacter sp.Ery1 and Ery12, the genome sequencing of novel strains in genus Alterythrobacter.</title>
        <authorList>
            <person name="Cheng H."/>
            <person name="Wu Y.-H."/>
            <person name="Fang C."/>
            <person name="Xu X.-W."/>
        </authorList>
    </citation>
    <scope>NUCLEOTIDE SEQUENCE [LARGE SCALE GENOMIC DNA]</scope>
    <source>
        <strain evidence="3 4">Ery1</strain>
    </source>
</reference>